<reference evidence="2 3" key="1">
    <citation type="journal article" date="2014" name="Genome Biol. Evol.">
        <title>The secreted proteins of Achlya hypogyna and Thraustotheca clavata identify the ancestral oomycete secretome and reveal gene acquisitions by horizontal gene transfer.</title>
        <authorList>
            <person name="Misner I."/>
            <person name="Blouin N."/>
            <person name="Leonard G."/>
            <person name="Richards T.A."/>
            <person name="Lane C.E."/>
        </authorList>
    </citation>
    <scope>NUCLEOTIDE SEQUENCE [LARGE SCALE GENOMIC DNA]</scope>
    <source>
        <strain evidence="2 3">ATCC 48635</strain>
    </source>
</reference>
<evidence type="ECO:0000313" key="3">
    <source>
        <dbReference type="Proteomes" id="UP000243579"/>
    </source>
</evidence>
<keyword evidence="2" id="KW-0547">Nucleotide-binding</keyword>
<dbReference type="OrthoDB" id="10054414at2759"/>
<keyword evidence="2" id="KW-0067">ATP-binding</keyword>
<dbReference type="Proteomes" id="UP000243579">
    <property type="component" value="Unassembled WGS sequence"/>
</dbReference>
<dbReference type="EMBL" id="JNBR01000354">
    <property type="protein sequence ID" value="OQR94702.1"/>
    <property type="molecule type" value="Genomic_DNA"/>
</dbReference>
<keyword evidence="3" id="KW-1185">Reference proteome</keyword>
<proteinExistence type="predicted"/>
<organism evidence="2 3">
    <name type="scientific">Achlya hypogyna</name>
    <name type="common">Oomycete</name>
    <name type="synonym">Protoachlya hypogyna</name>
    <dbReference type="NCBI Taxonomy" id="1202772"/>
    <lineage>
        <taxon>Eukaryota</taxon>
        <taxon>Sar</taxon>
        <taxon>Stramenopiles</taxon>
        <taxon>Oomycota</taxon>
        <taxon>Saprolegniomycetes</taxon>
        <taxon>Saprolegniales</taxon>
        <taxon>Achlyaceae</taxon>
        <taxon>Achlya</taxon>
    </lineage>
</organism>
<dbReference type="SUPFAM" id="SSF56784">
    <property type="entry name" value="HAD-like"/>
    <property type="match status" value="1"/>
</dbReference>
<feature type="region of interest" description="Disordered" evidence="1">
    <location>
        <begin position="77"/>
        <end position="195"/>
    </location>
</feature>
<dbReference type="AlphaFoldDB" id="A0A1V9Z9T5"/>
<name>A0A1V9Z9T5_ACHHY</name>
<dbReference type="Gene3D" id="3.40.50.1000">
    <property type="entry name" value="HAD superfamily/HAD-like"/>
    <property type="match status" value="1"/>
</dbReference>
<dbReference type="InterPro" id="IPR023214">
    <property type="entry name" value="HAD_sf"/>
</dbReference>
<gene>
    <name evidence="2" type="ORF">ACHHYP_20046</name>
</gene>
<evidence type="ECO:0000313" key="2">
    <source>
        <dbReference type="EMBL" id="OQR94702.1"/>
    </source>
</evidence>
<dbReference type="InterPro" id="IPR036412">
    <property type="entry name" value="HAD-like_sf"/>
</dbReference>
<dbReference type="GO" id="GO:0005524">
    <property type="term" value="F:ATP binding"/>
    <property type="evidence" value="ECO:0007669"/>
    <property type="project" value="UniProtKB-KW"/>
</dbReference>
<evidence type="ECO:0000256" key="1">
    <source>
        <dbReference type="SAM" id="MobiDB-lite"/>
    </source>
</evidence>
<feature type="compositionally biased region" description="Low complexity" evidence="1">
    <location>
        <begin position="119"/>
        <end position="130"/>
    </location>
</feature>
<comment type="caution">
    <text evidence="2">The sequence shown here is derived from an EMBL/GenBank/DDBJ whole genome shotgun (WGS) entry which is preliminary data.</text>
</comment>
<accession>A0A1V9Z9T5</accession>
<protein>
    <submittedName>
        <fullName evidence="2">ATP-binding Cassette (ABC) superfamily</fullName>
    </submittedName>
</protein>
<sequence length="423" mass="45828">MERVATASKKQSPAALLSACPKAMDAVGSRPLSSRKRRAAGDHAAPAMSVLKPAVVQTMLDRDVKLCFPSASAEQRITPKDKLRKRKRLPKATGVKATSSRKTSGFGFGSTPRFSWADSSKTPTKSTHPSLRMQPLFQAWKRSRPTAPVGKQVALRRPSTPVKAPPTPAKAASTPVKPPVEEPSVASLPPTTLSETLAPPLSPSIPLVEDAPLQRIVAGLAARQCRLVCLDFDRTLIDIHTNGDWSSSAAHLATHLRPLFVPLLQHLHAHGVFLAVTTFSPQHELIKEMLRLAMGATVADAIVVRADVATWTLDDDVPDVPRHVLADRGHKLPYLVSSAVAVGVPVRDAVLIDDDATNLHRVAEFGVHTVWFEPHESLDSLALKLAPPVVETHVTPVKNRAAVPRCERLGRPVKPKRPRTLVY</sequence>